<sequence>MSLVSLRNLEIPKNQPEDRQELFIARRPGSGNHENHNRRQETEGNHTHTEIHPPIQWEPQTRGLEGYGFSSSATPTPQEFIAMEHGKQEVQPRITLVRAWSKFPEDMSQRDTLWRSYGNHQRMESQQAV</sequence>
<accession>A0A9Q3CDZ4</accession>
<evidence type="ECO:0000313" key="3">
    <source>
        <dbReference type="Proteomes" id="UP000765509"/>
    </source>
</evidence>
<proteinExistence type="predicted"/>
<dbReference type="Proteomes" id="UP000765509">
    <property type="component" value="Unassembled WGS sequence"/>
</dbReference>
<protein>
    <submittedName>
        <fullName evidence="2">Uncharacterized protein</fullName>
    </submittedName>
</protein>
<dbReference type="EMBL" id="AVOT02007153">
    <property type="protein sequence ID" value="MBW0483271.1"/>
    <property type="molecule type" value="Genomic_DNA"/>
</dbReference>
<comment type="caution">
    <text evidence="2">The sequence shown here is derived from an EMBL/GenBank/DDBJ whole genome shotgun (WGS) entry which is preliminary data.</text>
</comment>
<dbReference type="AlphaFoldDB" id="A0A9Q3CDZ4"/>
<feature type="compositionally biased region" description="Basic and acidic residues" evidence="1">
    <location>
        <begin position="33"/>
        <end position="51"/>
    </location>
</feature>
<organism evidence="2 3">
    <name type="scientific">Austropuccinia psidii MF-1</name>
    <dbReference type="NCBI Taxonomy" id="1389203"/>
    <lineage>
        <taxon>Eukaryota</taxon>
        <taxon>Fungi</taxon>
        <taxon>Dikarya</taxon>
        <taxon>Basidiomycota</taxon>
        <taxon>Pucciniomycotina</taxon>
        <taxon>Pucciniomycetes</taxon>
        <taxon>Pucciniales</taxon>
        <taxon>Sphaerophragmiaceae</taxon>
        <taxon>Austropuccinia</taxon>
    </lineage>
</organism>
<evidence type="ECO:0000313" key="2">
    <source>
        <dbReference type="EMBL" id="MBW0483271.1"/>
    </source>
</evidence>
<gene>
    <name evidence="2" type="ORF">O181_022986</name>
</gene>
<name>A0A9Q3CDZ4_9BASI</name>
<feature type="region of interest" description="Disordered" evidence="1">
    <location>
        <begin position="15"/>
        <end position="76"/>
    </location>
</feature>
<keyword evidence="3" id="KW-1185">Reference proteome</keyword>
<reference evidence="2" key="1">
    <citation type="submission" date="2021-03" db="EMBL/GenBank/DDBJ databases">
        <title>Draft genome sequence of rust myrtle Austropuccinia psidii MF-1, a brazilian biotype.</title>
        <authorList>
            <person name="Quecine M.C."/>
            <person name="Pachon D.M.R."/>
            <person name="Bonatelli M.L."/>
            <person name="Correr F.H."/>
            <person name="Franceschini L.M."/>
            <person name="Leite T.F."/>
            <person name="Margarido G.R.A."/>
            <person name="Almeida C.A."/>
            <person name="Ferrarezi J.A."/>
            <person name="Labate C.A."/>
        </authorList>
    </citation>
    <scope>NUCLEOTIDE SEQUENCE</scope>
    <source>
        <strain evidence="2">MF-1</strain>
    </source>
</reference>
<evidence type="ECO:0000256" key="1">
    <source>
        <dbReference type="SAM" id="MobiDB-lite"/>
    </source>
</evidence>